<dbReference type="EMBL" id="WHUW01000016">
    <property type="protein sequence ID" value="KAF8438648.1"/>
    <property type="molecule type" value="Genomic_DNA"/>
</dbReference>
<sequence length="466" mass="52045">MFSITPTPSRDPSTRMASTGYVSPPFYELGFDQLAFRISFSQTVTLSQITSQERLASYGRPLWHPYCNGLDLIQFAAKKLLGGTDYTKQPIIDVSQQLACLAQRIPIEFLSARYVAQVSEQEKEQIHSHMRVILNVEDNLETMVTTSPSEPILSEAAYFVMTTQPPSQFSPPQALQNILNGFAVHKGELGELIVALLFTMARDKAVGPADELGRPQLQGQRWCRVTDLLQSLFCSATIVESHGCNFRQSGTRPHAVPLSETFKNSKTYFTHFIKVLEHAVVDINFLMPLMVRGAAILCGNGQRGIDGIIPFLFEGNEIRLDNIGVIMFQVKNSAKYTNTPNPTVLLKMDPLYLGLTDPNIPVIRFVFALAATTPTLSSINHATTYNLKSLNQITAYDFWVSGLSSTVLHPVVDKQAAWESILQASHGWNKIYSGRGEESMMLRKSMNPGVATDKEYWQNWCERVPE</sequence>
<evidence type="ECO:0000313" key="2">
    <source>
        <dbReference type="Proteomes" id="UP001194468"/>
    </source>
</evidence>
<accession>A0AAD4BT43</accession>
<protein>
    <submittedName>
        <fullName evidence="1">Uncharacterized protein</fullName>
    </submittedName>
</protein>
<proteinExistence type="predicted"/>
<dbReference type="PANTHER" id="PTHR33266:SF1">
    <property type="entry name" value="F-BOX DOMAIN-CONTAINING PROTEIN"/>
    <property type="match status" value="1"/>
</dbReference>
<dbReference type="AlphaFoldDB" id="A0AAD4BT43"/>
<gene>
    <name evidence="1" type="ORF">L210DRAFT_2278101</name>
</gene>
<reference evidence="1" key="2">
    <citation type="journal article" date="2020" name="Nat. Commun.">
        <title>Large-scale genome sequencing of mycorrhizal fungi provides insights into the early evolution of symbiotic traits.</title>
        <authorList>
            <person name="Miyauchi S."/>
            <person name="Kiss E."/>
            <person name="Kuo A."/>
            <person name="Drula E."/>
            <person name="Kohler A."/>
            <person name="Sanchez-Garcia M."/>
            <person name="Morin E."/>
            <person name="Andreopoulos B."/>
            <person name="Barry K.W."/>
            <person name="Bonito G."/>
            <person name="Buee M."/>
            <person name="Carver A."/>
            <person name="Chen C."/>
            <person name="Cichocki N."/>
            <person name="Clum A."/>
            <person name="Culley D."/>
            <person name="Crous P.W."/>
            <person name="Fauchery L."/>
            <person name="Girlanda M."/>
            <person name="Hayes R.D."/>
            <person name="Keri Z."/>
            <person name="LaButti K."/>
            <person name="Lipzen A."/>
            <person name="Lombard V."/>
            <person name="Magnuson J."/>
            <person name="Maillard F."/>
            <person name="Murat C."/>
            <person name="Nolan M."/>
            <person name="Ohm R.A."/>
            <person name="Pangilinan J."/>
            <person name="Pereira M.F."/>
            <person name="Perotto S."/>
            <person name="Peter M."/>
            <person name="Pfister S."/>
            <person name="Riley R."/>
            <person name="Sitrit Y."/>
            <person name="Stielow J.B."/>
            <person name="Szollosi G."/>
            <person name="Zifcakova L."/>
            <person name="Stursova M."/>
            <person name="Spatafora J.W."/>
            <person name="Tedersoo L."/>
            <person name="Vaario L.M."/>
            <person name="Yamada A."/>
            <person name="Yan M."/>
            <person name="Wang P."/>
            <person name="Xu J."/>
            <person name="Bruns T."/>
            <person name="Baldrian P."/>
            <person name="Vilgalys R."/>
            <person name="Dunand C."/>
            <person name="Henrissat B."/>
            <person name="Grigoriev I.V."/>
            <person name="Hibbett D."/>
            <person name="Nagy L.G."/>
            <person name="Martin F.M."/>
        </authorList>
    </citation>
    <scope>NUCLEOTIDE SEQUENCE</scope>
    <source>
        <strain evidence="1">BED1</strain>
    </source>
</reference>
<name>A0AAD4BT43_BOLED</name>
<dbReference type="Proteomes" id="UP001194468">
    <property type="component" value="Unassembled WGS sequence"/>
</dbReference>
<keyword evidence="2" id="KW-1185">Reference proteome</keyword>
<reference evidence="1" key="1">
    <citation type="submission" date="2019-10" db="EMBL/GenBank/DDBJ databases">
        <authorList>
            <consortium name="DOE Joint Genome Institute"/>
            <person name="Kuo A."/>
            <person name="Miyauchi S."/>
            <person name="Kiss E."/>
            <person name="Drula E."/>
            <person name="Kohler A."/>
            <person name="Sanchez-Garcia M."/>
            <person name="Andreopoulos B."/>
            <person name="Barry K.W."/>
            <person name="Bonito G."/>
            <person name="Buee M."/>
            <person name="Carver A."/>
            <person name="Chen C."/>
            <person name="Cichocki N."/>
            <person name="Clum A."/>
            <person name="Culley D."/>
            <person name="Crous P.W."/>
            <person name="Fauchery L."/>
            <person name="Girlanda M."/>
            <person name="Hayes R."/>
            <person name="Keri Z."/>
            <person name="LaButti K."/>
            <person name="Lipzen A."/>
            <person name="Lombard V."/>
            <person name="Magnuson J."/>
            <person name="Maillard F."/>
            <person name="Morin E."/>
            <person name="Murat C."/>
            <person name="Nolan M."/>
            <person name="Ohm R."/>
            <person name="Pangilinan J."/>
            <person name="Pereira M."/>
            <person name="Perotto S."/>
            <person name="Peter M."/>
            <person name="Riley R."/>
            <person name="Sitrit Y."/>
            <person name="Stielow B."/>
            <person name="Szollosi G."/>
            <person name="Zifcakova L."/>
            <person name="Stursova M."/>
            <person name="Spatafora J.W."/>
            <person name="Tedersoo L."/>
            <person name="Vaario L.-M."/>
            <person name="Yamada A."/>
            <person name="Yan M."/>
            <person name="Wang P."/>
            <person name="Xu J."/>
            <person name="Bruns T."/>
            <person name="Baldrian P."/>
            <person name="Vilgalys R."/>
            <person name="Henrissat B."/>
            <person name="Grigoriev I.V."/>
            <person name="Hibbett D."/>
            <person name="Nagy L.G."/>
            <person name="Martin F.M."/>
        </authorList>
    </citation>
    <scope>NUCLEOTIDE SEQUENCE</scope>
    <source>
        <strain evidence="1">BED1</strain>
    </source>
</reference>
<comment type="caution">
    <text evidence="1">The sequence shown here is derived from an EMBL/GenBank/DDBJ whole genome shotgun (WGS) entry which is preliminary data.</text>
</comment>
<organism evidence="1 2">
    <name type="scientific">Boletus edulis BED1</name>
    <dbReference type="NCBI Taxonomy" id="1328754"/>
    <lineage>
        <taxon>Eukaryota</taxon>
        <taxon>Fungi</taxon>
        <taxon>Dikarya</taxon>
        <taxon>Basidiomycota</taxon>
        <taxon>Agaricomycotina</taxon>
        <taxon>Agaricomycetes</taxon>
        <taxon>Agaricomycetidae</taxon>
        <taxon>Boletales</taxon>
        <taxon>Boletineae</taxon>
        <taxon>Boletaceae</taxon>
        <taxon>Boletoideae</taxon>
        <taxon>Boletus</taxon>
    </lineage>
</organism>
<dbReference type="PANTHER" id="PTHR33266">
    <property type="entry name" value="CHROMOSOME 15, WHOLE GENOME SHOTGUN SEQUENCE"/>
    <property type="match status" value="1"/>
</dbReference>
<evidence type="ECO:0000313" key="1">
    <source>
        <dbReference type="EMBL" id="KAF8438648.1"/>
    </source>
</evidence>